<evidence type="ECO:0000256" key="5">
    <source>
        <dbReference type="ARBA" id="ARBA00022777"/>
    </source>
</evidence>
<protein>
    <recommendedName>
        <fullName evidence="3">phosphoenolpyruvate--glycerone phosphotransferase</fullName>
        <ecNumber evidence="3">2.7.1.121</ecNumber>
    </recommendedName>
</protein>
<keyword evidence="4 10" id="KW-0808">Transferase</keyword>
<dbReference type="Proteomes" id="UP000244180">
    <property type="component" value="Unassembled WGS sequence"/>
</dbReference>
<evidence type="ECO:0000256" key="1">
    <source>
        <dbReference type="ARBA" id="ARBA00001113"/>
    </source>
</evidence>
<dbReference type="Gene3D" id="3.30.1180.20">
    <property type="entry name" value="Dihydroxyacetone kinase, domain 2"/>
    <property type="match status" value="1"/>
</dbReference>
<dbReference type="InterPro" id="IPR050861">
    <property type="entry name" value="Dihydroxyacetone_Kinase"/>
</dbReference>
<dbReference type="Pfam" id="PF02733">
    <property type="entry name" value="Dak1"/>
    <property type="match status" value="1"/>
</dbReference>
<dbReference type="PANTHER" id="PTHR28629">
    <property type="entry name" value="TRIOKINASE/FMN CYCLASE"/>
    <property type="match status" value="1"/>
</dbReference>
<dbReference type="AlphaFoldDB" id="A0A2T5GD35"/>
<dbReference type="EC" id="2.7.1.121" evidence="3"/>
<dbReference type="GO" id="GO:0005829">
    <property type="term" value="C:cytosol"/>
    <property type="evidence" value="ECO:0007669"/>
    <property type="project" value="TreeGrafter"/>
</dbReference>
<evidence type="ECO:0000259" key="9">
    <source>
        <dbReference type="PROSITE" id="PS51481"/>
    </source>
</evidence>
<dbReference type="GO" id="GO:0004371">
    <property type="term" value="F:glycerone kinase activity"/>
    <property type="evidence" value="ECO:0007669"/>
    <property type="project" value="InterPro"/>
</dbReference>
<evidence type="ECO:0000256" key="4">
    <source>
        <dbReference type="ARBA" id="ARBA00022679"/>
    </source>
</evidence>
<gene>
    <name evidence="10" type="ORF">HSCHL_0746</name>
</gene>
<proteinExistence type="predicted"/>
<dbReference type="FunFam" id="3.40.50.10440:FF:000001">
    <property type="entry name" value="Dihydroxyacetone kinase, DhaK subunit"/>
    <property type="match status" value="1"/>
</dbReference>
<evidence type="ECO:0000256" key="3">
    <source>
        <dbReference type="ARBA" id="ARBA00012095"/>
    </source>
</evidence>
<sequence length="335" mass="36117">MKKLINRVEDVVREATEGLVAAHADVLRWWPDPLFVYRADAPLSGKVAVISGGGSGHEPLHSGYVGVGMLDAACPGEVFTSPVPDQMVAAAKTVDGGAGVLFIVKNYTGDVMNFELAEEMLRDEGLPVRSVLVADDVAVEHSTYTVGRRGVGGTVFVEKIAGAAAEDGATLEEVARLAQKASERVRSMGLALSSCTVPARGVPTFELADDEIELGIGIHGEPGRERIKWEMADALTDRLLQPILEELALRSGDRVIAMVNGMGGTPLMELYIVYRRLHARLSALGVSIDRRLVGNYITSLEMQGVSLTLLKADDELLHLWDRPVRTPALRWGDGR</sequence>
<evidence type="ECO:0000256" key="7">
    <source>
        <dbReference type="ARBA" id="ARBA00046577"/>
    </source>
</evidence>
<dbReference type="GO" id="GO:0047324">
    <property type="term" value="F:phosphoenolpyruvate-glycerone phosphotransferase activity"/>
    <property type="evidence" value="ECO:0007669"/>
    <property type="project" value="UniProtKB-EC"/>
</dbReference>
<evidence type="ECO:0000256" key="6">
    <source>
        <dbReference type="ARBA" id="ARBA00022798"/>
    </source>
</evidence>
<name>A0A2T5GD35_HYDSH</name>
<dbReference type="Gene3D" id="3.40.50.10440">
    <property type="entry name" value="Dihydroxyacetone kinase, domain 1"/>
    <property type="match status" value="1"/>
</dbReference>
<comment type="pathway">
    <text evidence="2">Polyol metabolism; glycerol degradation.</text>
</comment>
<evidence type="ECO:0000256" key="2">
    <source>
        <dbReference type="ARBA" id="ARBA00004745"/>
    </source>
</evidence>
<accession>A0A2T5GD35</accession>
<comment type="catalytic activity">
    <reaction evidence="1">
        <text>dihydroxyacetone + phosphoenolpyruvate = dihydroxyacetone phosphate + pyruvate</text>
        <dbReference type="Rhea" id="RHEA:18381"/>
        <dbReference type="ChEBI" id="CHEBI:15361"/>
        <dbReference type="ChEBI" id="CHEBI:16016"/>
        <dbReference type="ChEBI" id="CHEBI:57642"/>
        <dbReference type="ChEBI" id="CHEBI:58702"/>
        <dbReference type="EC" id="2.7.1.121"/>
    </reaction>
</comment>
<evidence type="ECO:0000313" key="10">
    <source>
        <dbReference type="EMBL" id="PTQ54102.1"/>
    </source>
</evidence>
<dbReference type="InterPro" id="IPR012736">
    <property type="entry name" value="DhaK_1"/>
</dbReference>
<organism evidence="10 11">
    <name type="scientific">Hydrogenibacillus schlegelii</name>
    <name type="common">Bacillus schlegelii</name>
    <dbReference type="NCBI Taxonomy" id="1484"/>
    <lineage>
        <taxon>Bacteria</taxon>
        <taxon>Bacillati</taxon>
        <taxon>Bacillota</taxon>
        <taxon>Bacilli</taxon>
        <taxon>Bacillales</taxon>
        <taxon>Bacillales Family X. Incertae Sedis</taxon>
        <taxon>Hydrogenibacillus</taxon>
    </lineage>
</organism>
<dbReference type="RefSeq" id="WP_272999772.1">
    <property type="nucleotide sequence ID" value="NZ_PEBV01000006.1"/>
</dbReference>
<keyword evidence="5" id="KW-0418">Kinase</keyword>
<dbReference type="PANTHER" id="PTHR28629:SF4">
    <property type="entry name" value="TRIOKINASE_FMN CYCLASE"/>
    <property type="match status" value="1"/>
</dbReference>
<feature type="domain" description="DhaK" evidence="9">
    <location>
        <begin position="7"/>
        <end position="331"/>
    </location>
</feature>
<dbReference type="NCBIfam" id="TIGR02363">
    <property type="entry name" value="dhaK1"/>
    <property type="match status" value="1"/>
</dbReference>
<reference evidence="10 11" key="1">
    <citation type="submission" date="2017-08" db="EMBL/GenBank/DDBJ databases">
        <title>Burning lignite coal seam in the remote Altai Mountains harbors a hydrogen-driven thermophilic microbial community.</title>
        <authorList>
            <person name="Kadnikov V.V."/>
            <person name="Mardanov A.V."/>
            <person name="Ivasenko D."/>
            <person name="Beletsky A.V."/>
            <person name="Karnachuk O.V."/>
            <person name="Ravin N.V."/>
        </authorList>
    </citation>
    <scope>NUCLEOTIDE SEQUENCE [LARGE SCALE GENOMIC DNA]</scope>
    <source>
        <strain evidence="10">AL33</strain>
    </source>
</reference>
<dbReference type="PROSITE" id="PS51481">
    <property type="entry name" value="DHAK"/>
    <property type="match status" value="1"/>
</dbReference>
<dbReference type="InterPro" id="IPR004006">
    <property type="entry name" value="DhaK_dom"/>
</dbReference>
<comment type="subunit">
    <text evidence="7">Homodimer. The dihydroxyacetone kinase complex is composed of a homodimer of DhaM, a homodimer of DhaK and the subunit DhaL.</text>
</comment>
<dbReference type="EMBL" id="PEBV01000006">
    <property type="protein sequence ID" value="PTQ54102.1"/>
    <property type="molecule type" value="Genomic_DNA"/>
</dbReference>
<keyword evidence="10" id="KW-0670">Pyruvate</keyword>
<dbReference type="FunFam" id="3.30.1180.20:FF:000002">
    <property type="entry name" value="Dihydroxyacetone kinase subunit DhaK"/>
    <property type="match status" value="1"/>
</dbReference>
<keyword evidence="6" id="KW-0319">Glycerol metabolism</keyword>
<dbReference type="GO" id="GO:0019563">
    <property type="term" value="P:glycerol catabolic process"/>
    <property type="evidence" value="ECO:0007669"/>
    <property type="project" value="TreeGrafter"/>
</dbReference>
<comment type="caution">
    <text evidence="10">The sequence shown here is derived from an EMBL/GenBank/DDBJ whole genome shotgun (WGS) entry which is preliminary data.</text>
</comment>
<dbReference type="SUPFAM" id="SSF82549">
    <property type="entry name" value="DAK1/DegV-like"/>
    <property type="match status" value="1"/>
</dbReference>
<evidence type="ECO:0000313" key="11">
    <source>
        <dbReference type="Proteomes" id="UP000244180"/>
    </source>
</evidence>
<comment type="function">
    <text evidence="8">Dihydroxyacetone binding subunit of the dihydroxyacetone kinase, which is responsible for the phosphoenolpyruvate (PEP)-dependent phosphorylation of dihydroxyacetone via a phosphoryl group transfer from DhaL-ATP.</text>
</comment>
<evidence type="ECO:0000256" key="8">
    <source>
        <dbReference type="ARBA" id="ARBA00057414"/>
    </source>
</evidence>